<keyword evidence="4" id="KW-1185">Reference proteome</keyword>
<dbReference type="CDD" id="cd12087">
    <property type="entry name" value="TM_EGFR-like"/>
    <property type="match status" value="1"/>
</dbReference>
<accession>A0A9P8VY57</accession>
<protein>
    <submittedName>
        <fullName evidence="3">Uncharacterized protein</fullName>
    </submittedName>
</protein>
<feature type="transmembrane region" description="Helical" evidence="2">
    <location>
        <begin position="161"/>
        <end position="184"/>
    </location>
</feature>
<evidence type="ECO:0000256" key="2">
    <source>
        <dbReference type="SAM" id="Phobius"/>
    </source>
</evidence>
<dbReference type="AlphaFoldDB" id="A0A9P8VY57"/>
<feature type="compositionally biased region" description="Polar residues" evidence="1">
    <location>
        <begin position="246"/>
        <end position="289"/>
    </location>
</feature>
<reference evidence="3 4" key="1">
    <citation type="journal article" date="2021" name="Nat. Commun.">
        <title>Genetic determinants of endophytism in the Arabidopsis root mycobiome.</title>
        <authorList>
            <person name="Mesny F."/>
            <person name="Miyauchi S."/>
            <person name="Thiergart T."/>
            <person name="Pickel B."/>
            <person name="Atanasova L."/>
            <person name="Karlsson M."/>
            <person name="Huettel B."/>
            <person name="Barry K.W."/>
            <person name="Haridas S."/>
            <person name="Chen C."/>
            <person name="Bauer D."/>
            <person name="Andreopoulos W."/>
            <person name="Pangilinan J."/>
            <person name="LaButti K."/>
            <person name="Riley R."/>
            <person name="Lipzen A."/>
            <person name="Clum A."/>
            <person name="Drula E."/>
            <person name="Henrissat B."/>
            <person name="Kohler A."/>
            <person name="Grigoriev I.V."/>
            <person name="Martin F.M."/>
            <person name="Hacquard S."/>
        </authorList>
    </citation>
    <scope>NUCLEOTIDE SEQUENCE [LARGE SCALE GENOMIC DNA]</scope>
    <source>
        <strain evidence="3 4">MPI-CAGE-CH-0241</strain>
    </source>
</reference>
<comment type="caution">
    <text evidence="3">The sequence shown here is derived from an EMBL/GenBank/DDBJ whole genome shotgun (WGS) entry which is preliminary data.</text>
</comment>
<evidence type="ECO:0000313" key="4">
    <source>
        <dbReference type="Proteomes" id="UP000777438"/>
    </source>
</evidence>
<feature type="region of interest" description="Disordered" evidence="1">
    <location>
        <begin position="244"/>
        <end position="289"/>
    </location>
</feature>
<gene>
    <name evidence="3" type="ORF">B0T10DRAFT_581799</name>
</gene>
<keyword evidence="2" id="KW-0812">Transmembrane</keyword>
<dbReference type="OrthoDB" id="5414836at2759"/>
<dbReference type="Proteomes" id="UP000777438">
    <property type="component" value="Unassembled WGS sequence"/>
</dbReference>
<feature type="compositionally biased region" description="Low complexity" evidence="1">
    <location>
        <begin position="119"/>
        <end position="145"/>
    </location>
</feature>
<keyword evidence="2" id="KW-1133">Transmembrane helix</keyword>
<dbReference type="EMBL" id="JAGPYM010000026">
    <property type="protein sequence ID" value="KAH6880468.1"/>
    <property type="molecule type" value="Genomic_DNA"/>
</dbReference>
<organism evidence="3 4">
    <name type="scientific">Thelonectria olida</name>
    <dbReference type="NCBI Taxonomy" id="1576542"/>
    <lineage>
        <taxon>Eukaryota</taxon>
        <taxon>Fungi</taxon>
        <taxon>Dikarya</taxon>
        <taxon>Ascomycota</taxon>
        <taxon>Pezizomycotina</taxon>
        <taxon>Sordariomycetes</taxon>
        <taxon>Hypocreomycetidae</taxon>
        <taxon>Hypocreales</taxon>
        <taxon>Nectriaceae</taxon>
        <taxon>Thelonectria</taxon>
    </lineage>
</organism>
<feature type="region of interest" description="Disordered" evidence="1">
    <location>
        <begin position="112"/>
        <end position="145"/>
    </location>
</feature>
<proteinExistence type="predicted"/>
<evidence type="ECO:0000313" key="3">
    <source>
        <dbReference type="EMBL" id="KAH6880468.1"/>
    </source>
</evidence>
<name>A0A9P8VY57_9HYPO</name>
<evidence type="ECO:0000256" key="1">
    <source>
        <dbReference type="SAM" id="MobiDB-lite"/>
    </source>
</evidence>
<keyword evidence="2" id="KW-0472">Membrane</keyword>
<sequence>MSEQLDLVRRDVTPAVCYDDCNGAYQIAKSKGKVPSLCEPSSTFQKAYNRCANCLKANADEDSDLRNLVDPQLGQFINYCGLDRATRTGIFTGTDGAVQTLIYLVPAANTASTTTVGDSTSSRPGTFSRPPTSTTRTSTSSPTTTTAFPIASSASGEANKAWIAGPVIGVIVGLLLTIAMAFLLGRRRRKLGHASEEGWMFAKAELHADSVPPKKPEEIDGQMICELPGSMPAPAEMSVAEVAANEMSSSSEIAHTDATSTASERSSMNHTQLTNEVSSTTEAPSTNGR</sequence>
<dbReference type="PANTHER" id="PTHR38122">
    <property type="entry name" value="GLYCOPROTEIN X"/>
    <property type="match status" value="1"/>
</dbReference>
<dbReference type="PANTHER" id="PTHR38122:SF1">
    <property type="entry name" value="GLYCOPROTEIN X"/>
    <property type="match status" value="1"/>
</dbReference>